<dbReference type="PANTHER" id="PTHR45891">
    <property type="entry name" value="ZINC FINGER HOMEOBOX PROTEIN"/>
    <property type="match status" value="1"/>
</dbReference>
<dbReference type="GO" id="GO:0046872">
    <property type="term" value="F:metal ion binding"/>
    <property type="evidence" value="ECO:0007669"/>
    <property type="project" value="UniProtKB-KW"/>
</dbReference>
<evidence type="ECO:0000256" key="2">
    <source>
        <dbReference type="ARBA" id="ARBA00022723"/>
    </source>
</evidence>
<feature type="region of interest" description="Disordered" evidence="5">
    <location>
        <begin position="123"/>
        <end position="143"/>
    </location>
</feature>
<protein>
    <recommendedName>
        <fullName evidence="6">C2H2-type domain-containing protein</fullName>
    </recommendedName>
</protein>
<dbReference type="FunFam" id="3.30.160.60:FF:000317">
    <property type="entry name" value="zinc finger homeobox protein 3"/>
    <property type="match status" value="1"/>
</dbReference>
<evidence type="ECO:0000313" key="8">
    <source>
        <dbReference type="Proteomes" id="UP001142489"/>
    </source>
</evidence>
<dbReference type="OrthoDB" id="6417226at2759"/>
<dbReference type="Gene3D" id="3.30.160.60">
    <property type="entry name" value="Classic Zinc Finger"/>
    <property type="match status" value="1"/>
</dbReference>
<gene>
    <name evidence="7" type="ORF">JRQ81_004417</name>
</gene>
<accession>A0A9Q0XFF9</accession>
<proteinExistence type="predicted"/>
<evidence type="ECO:0000313" key="7">
    <source>
        <dbReference type="EMBL" id="KAJ7313145.1"/>
    </source>
</evidence>
<dbReference type="InterPro" id="IPR051968">
    <property type="entry name" value="ZnFinger_Homeobox_TR"/>
</dbReference>
<comment type="subcellular location">
    <subcellularLocation>
        <location evidence="1">Nucleus</location>
    </subcellularLocation>
</comment>
<evidence type="ECO:0000256" key="4">
    <source>
        <dbReference type="ARBA" id="ARBA00022833"/>
    </source>
</evidence>
<dbReference type="InterPro" id="IPR013087">
    <property type="entry name" value="Znf_C2H2_type"/>
</dbReference>
<dbReference type="GO" id="GO:0005634">
    <property type="term" value="C:nucleus"/>
    <property type="evidence" value="ECO:0007669"/>
    <property type="project" value="UniProtKB-SubCell"/>
</dbReference>
<evidence type="ECO:0000259" key="6">
    <source>
        <dbReference type="PROSITE" id="PS00028"/>
    </source>
</evidence>
<dbReference type="Pfam" id="PF12874">
    <property type="entry name" value="zf-met"/>
    <property type="match status" value="1"/>
</dbReference>
<feature type="domain" description="C2H2-type" evidence="6">
    <location>
        <begin position="194"/>
        <end position="215"/>
    </location>
</feature>
<feature type="region of interest" description="Disordered" evidence="5">
    <location>
        <begin position="241"/>
        <end position="279"/>
    </location>
</feature>
<dbReference type="GO" id="GO:0045664">
    <property type="term" value="P:regulation of neuron differentiation"/>
    <property type="evidence" value="ECO:0007669"/>
    <property type="project" value="TreeGrafter"/>
</dbReference>
<dbReference type="PROSITE" id="PS00028">
    <property type="entry name" value="ZINC_FINGER_C2H2_1"/>
    <property type="match status" value="1"/>
</dbReference>
<keyword evidence="4" id="KW-0862">Zinc</keyword>
<name>A0A9Q0XFF9_9SAUR</name>
<keyword evidence="8" id="KW-1185">Reference proteome</keyword>
<dbReference type="SMART" id="SM00355">
    <property type="entry name" value="ZnF_C2H2"/>
    <property type="match status" value="4"/>
</dbReference>
<evidence type="ECO:0000256" key="3">
    <source>
        <dbReference type="ARBA" id="ARBA00022737"/>
    </source>
</evidence>
<evidence type="ECO:0000256" key="1">
    <source>
        <dbReference type="ARBA" id="ARBA00004123"/>
    </source>
</evidence>
<dbReference type="Pfam" id="PF24056">
    <property type="entry name" value="zf-C2H2_ZFHX3"/>
    <property type="match status" value="1"/>
</dbReference>
<comment type="caution">
    <text evidence="7">The sequence shown here is derived from an EMBL/GenBank/DDBJ whole genome shotgun (WGS) entry which is preliminary data.</text>
</comment>
<dbReference type="EMBL" id="JAPFRF010000012">
    <property type="protein sequence ID" value="KAJ7313145.1"/>
    <property type="molecule type" value="Genomic_DNA"/>
</dbReference>
<dbReference type="GO" id="GO:0000981">
    <property type="term" value="F:DNA-binding transcription factor activity, RNA polymerase II-specific"/>
    <property type="evidence" value="ECO:0007669"/>
    <property type="project" value="TreeGrafter"/>
</dbReference>
<dbReference type="PANTHER" id="PTHR45891:SF1">
    <property type="entry name" value="ZINC FINGER HOMEOBOX PROTEIN 2"/>
    <property type="match status" value="1"/>
</dbReference>
<feature type="compositionally biased region" description="Polar residues" evidence="5">
    <location>
        <begin position="256"/>
        <end position="268"/>
    </location>
</feature>
<dbReference type="Proteomes" id="UP001142489">
    <property type="component" value="Unassembled WGS sequence"/>
</dbReference>
<evidence type="ECO:0000256" key="5">
    <source>
        <dbReference type="SAM" id="MobiDB-lite"/>
    </source>
</evidence>
<reference evidence="7" key="1">
    <citation type="journal article" date="2023" name="DNA Res.">
        <title>Chromosome-level genome assembly of Phrynocephalus forsythii using third-generation DNA sequencing and Hi-C analysis.</title>
        <authorList>
            <person name="Qi Y."/>
            <person name="Zhao W."/>
            <person name="Zhao Y."/>
            <person name="Niu C."/>
            <person name="Cao S."/>
            <person name="Zhang Y."/>
        </authorList>
    </citation>
    <scope>NUCLEOTIDE SEQUENCE</scope>
    <source>
        <tissue evidence="7">Muscle</tissue>
    </source>
</reference>
<keyword evidence="2" id="KW-0479">Metal-binding</keyword>
<sequence>MGAELPLSPPLHLHCNLCEYETNSKEKMRLHVAGAGHQEALQGYKFLLEMEATSALPTAGPDSAQFRCLLCNMDTPNRLVMIQHLRSPQHRDTHGQWRLQLLQNGEGAPGLERYICFGPANPTGKENVPEASPPEKETQNKAWTCSTDEAETKPGGVSDITVSCCPYCNYVDPSADAVRAHTISQHAVQPKYRCPLCQEQLVGRTNLHFHLSHIHNVVPECVEKLLLVATTVEMTFATKVVPGPSLPPDTPKPGATSGSEETAGNEPQSPLVGKSCSVL</sequence>
<dbReference type="SUPFAM" id="SSF57667">
    <property type="entry name" value="beta-beta-alpha zinc fingers"/>
    <property type="match status" value="1"/>
</dbReference>
<organism evidence="7 8">
    <name type="scientific">Phrynocephalus forsythii</name>
    <dbReference type="NCBI Taxonomy" id="171643"/>
    <lineage>
        <taxon>Eukaryota</taxon>
        <taxon>Metazoa</taxon>
        <taxon>Chordata</taxon>
        <taxon>Craniata</taxon>
        <taxon>Vertebrata</taxon>
        <taxon>Euteleostomi</taxon>
        <taxon>Lepidosauria</taxon>
        <taxon>Squamata</taxon>
        <taxon>Bifurcata</taxon>
        <taxon>Unidentata</taxon>
        <taxon>Episquamata</taxon>
        <taxon>Toxicofera</taxon>
        <taxon>Iguania</taxon>
        <taxon>Acrodonta</taxon>
        <taxon>Agamidae</taxon>
        <taxon>Agaminae</taxon>
        <taxon>Phrynocephalus</taxon>
    </lineage>
</organism>
<dbReference type="AlphaFoldDB" id="A0A9Q0XFF9"/>
<dbReference type="InterPro" id="IPR036236">
    <property type="entry name" value="Znf_C2H2_sf"/>
</dbReference>
<dbReference type="GO" id="GO:0000978">
    <property type="term" value="F:RNA polymerase II cis-regulatory region sequence-specific DNA binding"/>
    <property type="evidence" value="ECO:0007669"/>
    <property type="project" value="TreeGrafter"/>
</dbReference>
<keyword evidence="3" id="KW-0677">Repeat</keyword>